<reference evidence="4 5" key="1">
    <citation type="submission" date="2016-02" db="EMBL/GenBank/DDBJ databases">
        <title>Genome sequence of Clostridium tepidiprofundi DSM 19306.</title>
        <authorList>
            <person name="Poehlein A."/>
            <person name="Daniel R."/>
        </authorList>
    </citation>
    <scope>NUCLEOTIDE SEQUENCE [LARGE SCALE GENOMIC DNA]</scope>
    <source>
        <strain evidence="4 5">DSM 19306</strain>
    </source>
</reference>
<dbReference type="STRING" id="1121338.CLTEP_04460"/>
<evidence type="ECO:0000313" key="4">
    <source>
        <dbReference type="EMBL" id="KYH35507.1"/>
    </source>
</evidence>
<keyword evidence="4" id="KW-0456">Lyase</keyword>
<dbReference type="PIRSF" id="PIRSF033579">
    <property type="entry name" value="Anaer_Co_chel"/>
    <property type="match status" value="1"/>
</dbReference>
<dbReference type="GO" id="GO:0016852">
    <property type="term" value="F:sirohydrochlorin cobaltochelatase activity"/>
    <property type="evidence" value="ECO:0007669"/>
    <property type="project" value="UniProtKB-EC"/>
</dbReference>
<dbReference type="AlphaFoldDB" id="A0A151B782"/>
<dbReference type="PROSITE" id="PS51257">
    <property type="entry name" value="PROKAR_LIPOPROTEIN"/>
    <property type="match status" value="1"/>
</dbReference>
<feature type="binding site" evidence="2">
    <location>
        <position position="226"/>
    </location>
    <ligand>
        <name>Co(2+)</name>
        <dbReference type="ChEBI" id="CHEBI:48828"/>
    </ligand>
</feature>
<dbReference type="EC" id="4.99.1.3" evidence="4"/>
<dbReference type="SUPFAM" id="SSF53800">
    <property type="entry name" value="Chelatase"/>
    <property type="match status" value="1"/>
</dbReference>
<feature type="binding site" evidence="2">
    <location>
        <position position="258"/>
    </location>
    <ligand>
        <name>Co(2+)</name>
        <dbReference type="ChEBI" id="CHEBI:48828"/>
    </ligand>
</feature>
<comment type="caution">
    <text evidence="4">The sequence shown here is derived from an EMBL/GenBank/DDBJ whole genome shotgun (WGS) entry which is preliminary data.</text>
</comment>
<dbReference type="PANTHER" id="PTHR33542">
    <property type="entry name" value="SIROHYDROCHLORIN FERROCHELATASE, CHLOROPLASTIC"/>
    <property type="match status" value="1"/>
</dbReference>
<dbReference type="PANTHER" id="PTHR33542:SF3">
    <property type="entry name" value="SIROHYDROCHLORIN FERROCHELATASE, CHLOROPLASTIC"/>
    <property type="match status" value="1"/>
</dbReference>
<dbReference type="GO" id="GO:0019251">
    <property type="term" value="P:anaerobic cobalamin biosynthetic process"/>
    <property type="evidence" value="ECO:0007669"/>
    <property type="project" value="InterPro"/>
</dbReference>
<accession>A0A151B782</accession>
<sequence length="316" mass="35712">MKKIITSIAMLSIICGVFTGCTNNKSNNSNVSGEKEKTNVRVSSNKKGNKKGILVVSFGTSYGDTRKVTLDAIQEKIANNFKEYIVKRAYTSSIIRKKLKNRDNIIVDSPEEALNRMKEEGFNEVIIQPLHIIPGEEYNELKESVEKFQKNNSFDKLVVGRPLLYRSEDYKKAIEALKYQLPKLDEGQAVVLMGHGTAHPANSSYALFQYILEEEGMNNVYVGTVEGYPTINNVIRRLKKDNIKEATLMPFMVVAGDHANEDMAGDENDSWKMVLKSEGFKVNTYIHGLGENEGIRKIYVQHVKDCINDNPFMKDK</sequence>
<dbReference type="InterPro" id="IPR050963">
    <property type="entry name" value="Sirohydro_Cobaltochel/CbiX"/>
</dbReference>
<evidence type="ECO:0000256" key="1">
    <source>
        <dbReference type="PIRSR" id="PIRSR033579-1"/>
    </source>
</evidence>
<feature type="active site" description="Proton acceptor" evidence="1">
    <location>
        <position position="195"/>
    </location>
</feature>
<evidence type="ECO:0000256" key="3">
    <source>
        <dbReference type="SAM" id="SignalP"/>
    </source>
</evidence>
<dbReference type="Pfam" id="PF06180">
    <property type="entry name" value="CbiK"/>
    <property type="match status" value="1"/>
</dbReference>
<keyword evidence="2" id="KW-0170">Cobalt</keyword>
<proteinExistence type="predicted"/>
<dbReference type="InterPro" id="IPR010388">
    <property type="entry name" value="Anaerobic_Co-chelatase"/>
</dbReference>
<dbReference type="CDD" id="cd03413">
    <property type="entry name" value="CbiK_C"/>
    <property type="match status" value="1"/>
</dbReference>
<dbReference type="CDD" id="cd03412">
    <property type="entry name" value="CbiK_N"/>
    <property type="match status" value="1"/>
</dbReference>
<dbReference type="Gene3D" id="3.40.50.1400">
    <property type="match status" value="2"/>
</dbReference>
<keyword evidence="2" id="KW-0479">Metal-binding</keyword>
<feature type="chain" id="PRO_5039495981" evidence="3">
    <location>
        <begin position="20"/>
        <end position="316"/>
    </location>
</feature>
<dbReference type="PATRIC" id="fig|1121338.3.peg.451"/>
<feature type="binding site" evidence="2">
    <location>
        <position position="195"/>
    </location>
    <ligand>
        <name>Co(2+)</name>
        <dbReference type="ChEBI" id="CHEBI:48828"/>
    </ligand>
</feature>
<dbReference type="GO" id="GO:0046872">
    <property type="term" value="F:metal ion binding"/>
    <property type="evidence" value="ECO:0007669"/>
    <property type="project" value="UniProtKB-KW"/>
</dbReference>
<gene>
    <name evidence="4" type="primary">cbiK</name>
    <name evidence="4" type="ORF">CLTEP_04460</name>
</gene>
<dbReference type="EMBL" id="LTBA01000002">
    <property type="protein sequence ID" value="KYH35507.1"/>
    <property type="molecule type" value="Genomic_DNA"/>
</dbReference>
<keyword evidence="3" id="KW-0732">Signal</keyword>
<dbReference type="Proteomes" id="UP000075531">
    <property type="component" value="Unassembled WGS sequence"/>
</dbReference>
<evidence type="ECO:0000313" key="5">
    <source>
        <dbReference type="Proteomes" id="UP000075531"/>
    </source>
</evidence>
<organism evidence="4 5">
    <name type="scientific">Clostridium tepidiprofundi DSM 19306</name>
    <dbReference type="NCBI Taxonomy" id="1121338"/>
    <lineage>
        <taxon>Bacteria</taxon>
        <taxon>Bacillati</taxon>
        <taxon>Bacillota</taxon>
        <taxon>Clostridia</taxon>
        <taxon>Eubacteriales</taxon>
        <taxon>Clostridiaceae</taxon>
        <taxon>Clostridium</taxon>
    </lineage>
</organism>
<keyword evidence="5" id="KW-1185">Reference proteome</keyword>
<dbReference type="RefSeq" id="WP_242863852.1">
    <property type="nucleotide sequence ID" value="NZ_LTBA01000002.1"/>
</dbReference>
<evidence type="ECO:0000256" key="2">
    <source>
        <dbReference type="PIRSR" id="PIRSR033579-3"/>
    </source>
</evidence>
<protein>
    <submittedName>
        <fullName evidence="4">Sirohydrochlorin cobaltochelatase</fullName>
        <ecNumber evidence="4">4.99.1.3</ecNumber>
    </submittedName>
</protein>
<feature type="signal peptide" evidence="3">
    <location>
        <begin position="1"/>
        <end position="19"/>
    </location>
</feature>
<name>A0A151B782_9CLOT</name>